<dbReference type="AlphaFoldDB" id="A0A1W2BYW7"/>
<evidence type="ECO:0000256" key="5">
    <source>
        <dbReference type="HAMAP-Rule" id="MF_00651"/>
    </source>
</evidence>
<keyword evidence="4 5" id="KW-0378">Hydrolase</keyword>
<comment type="subcellular location">
    <subcellularLocation>
        <location evidence="5">Cytoplasm</location>
    </subcellularLocation>
</comment>
<feature type="compositionally biased region" description="Basic residues" evidence="6">
    <location>
        <begin position="168"/>
        <end position="180"/>
    </location>
</feature>
<dbReference type="EC" id="3.1.-.-" evidence="5"/>
<dbReference type="SMART" id="SM00732">
    <property type="entry name" value="YqgFc"/>
    <property type="match status" value="1"/>
</dbReference>
<dbReference type="InterPro" id="IPR037027">
    <property type="entry name" value="YqgF/RNaseH-like_dom_sf"/>
</dbReference>
<dbReference type="PANTHER" id="PTHR33317">
    <property type="entry name" value="POLYNUCLEOTIDYL TRANSFERASE, RIBONUCLEASE H-LIKE SUPERFAMILY PROTEIN"/>
    <property type="match status" value="1"/>
</dbReference>
<evidence type="ECO:0000256" key="2">
    <source>
        <dbReference type="ARBA" id="ARBA00022517"/>
    </source>
</evidence>
<proteinExistence type="inferred from homology"/>
<dbReference type="Pfam" id="PF03652">
    <property type="entry name" value="RuvX"/>
    <property type="match status" value="1"/>
</dbReference>
<reference evidence="8 9" key="1">
    <citation type="submission" date="2017-04" db="EMBL/GenBank/DDBJ databases">
        <authorList>
            <person name="Afonso C.L."/>
            <person name="Miller P.J."/>
            <person name="Scott M.A."/>
            <person name="Spackman E."/>
            <person name="Goraichik I."/>
            <person name="Dimitrov K.M."/>
            <person name="Suarez D.L."/>
            <person name="Swayne D.E."/>
        </authorList>
    </citation>
    <scope>NUCLEOTIDE SEQUENCE [LARGE SCALE GENOMIC DNA]</scope>
    <source>
        <strain evidence="8 9">CGMCC 1.12511</strain>
    </source>
</reference>
<dbReference type="GO" id="GO:0016788">
    <property type="term" value="F:hydrolase activity, acting on ester bonds"/>
    <property type="evidence" value="ECO:0007669"/>
    <property type="project" value="UniProtKB-UniRule"/>
</dbReference>
<organism evidence="8 9">
    <name type="scientific">Janibacter indicus</name>
    <dbReference type="NCBI Taxonomy" id="857417"/>
    <lineage>
        <taxon>Bacteria</taxon>
        <taxon>Bacillati</taxon>
        <taxon>Actinomycetota</taxon>
        <taxon>Actinomycetes</taxon>
        <taxon>Micrococcales</taxon>
        <taxon>Intrasporangiaceae</taxon>
        <taxon>Janibacter</taxon>
    </lineage>
</organism>
<dbReference type="InterPro" id="IPR012337">
    <property type="entry name" value="RNaseH-like_sf"/>
</dbReference>
<dbReference type="InterPro" id="IPR006641">
    <property type="entry name" value="YqgF/RNaseH-like_dom"/>
</dbReference>
<keyword evidence="2 5" id="KW-0690">Ribosome biogenesis</keyword>
<dbReference type="EMBL" id="FWXN01000009">
    <property type="protein sequence ID" value="SMC78051.1"/>
    <property type="molecule type" value="Genomic_DNA"/>
</dbReference>
<evidence type="ECO:0000256" key="6">
    <source>
        <dbReference type="SAM" id="MobiDB-lite"/>
    </source>
</evidence>
<protein>
    <recommendedName>
        <fullName evidence="5">Putative pre-16S rRNA nuclease</fullName>
        <ecNumber evidence="5">3.1.-.-</ecNumber>
    </recommendedName>
</protein>
<dbReference type="InterPro" id="IPR005227">
    <property type="entry name" value="YqgF"/>
</dbReference>
<comment type="similarity">
    <text evidence="5">Belongs to the YqgF HJR family.</text>
</comment>
<name>A0A1W2BYW7_9MICO</name>
<dbReference type="GO" id="GO:0004518">
    <property type="term" value="F:nuclease activity"/>
    <property type="evidence" value="ECO:0007669"/>
    <property type="project" value="UniProtKB-KW"/>
</dbReference>
<feature type="domain" description="YqgF/RNase H-like" evidence="7">
    <location>
        <begin position="14"/>
        <end position="121"/>
    </location>
</feature>
<dbReference type="CDD" id="cd16964">
    <property type="entry name" value="YqgF"/>
    <property type="match status" value="1"/>
</dbReference>
<comment type="function">
    <text evidence="5">Could be a nuclease involved in processing of the 5'-end of pre-16S rRNA.</text>
</comment>
<keyword evidence="1 5" id="KW-0963">Cytoplasm</keyword>
<dbReference type="SUPFAM" id="SSF53098">
    <property type="entry name" value="Ribonuclease H-like"/>
    <property type="match status" value="1"/>
</dbReference>
<dbReference type="HAMAP" id="MF_00651">
    <property type="entry name" value="Nuclease_YqgF"/>
    <property type="match status" value="1"/>
</dbReference>
<dbReference type="OrthoDB" id="9790539at2"/>
<dbReference type="Gene3D" id="3.30.420.140">
    <property type="entry name" value="YqgF/RNase H-like domain"/>
    <property type="match status" value="1"/>
</dbReference>
<keyword evidence="3 5" id="KW-0540">Nuclease</keyword>
<evidence type="ECO:0000313" key="8">
    <source>
        <dbReference type="EMBL" id="SMC78051.1"/>
    </source>
</evidence>
<evidence type="ECO:0000256" key="3">
    <source>
        <dbReference type="ARBA" id="ARBA00022722"/>
    </source>
</evidence>
<evidence type="ECO:0000256" key="1">
    <source>
        <dbReference type="ARBA" id="ARBA00022490"/>
    </source>
</evidence>
<dbReference type="NCBIfam" id="TIGR00250">
    <property type="entry name" value="RNAse_H_YqgF"/>
    <property type="match status" value="1"/>
</dbReference>
<gene>
    <name evidence="8" type="ORF">SAMN06296429_109159</name>
</gene>
<dbReference type="GO" id="GO:0005829">
    <property type="term" value="C:cytosol"/>
    <property type="evidence" value="ECO:0007669"/>
    <property type="project" value="TreeGrafter"/>
</dbReference>
<accession>A0A1W2BYW7</accession>
<evidence type="ECO:0000259" key="7">
    <source>
        <dbReference type="SMART" id="SM00732"/>
    </source>
</evidence>
<dbReference type="GO" id="GO:0000967">
    <property type="term" value="P:rRNA 5'-end processing"/>
    <property type="evidence" value="ECO:0007669"/>
    <property type="project" value="UniProtKB-UniRule"/>
</dbReference>
<evidence type="ECO:0000313" key="9">
    <source>
        <dbReference type="Proteomes" id="UP000192634"/>
    </source>
</evidence>
<feature type="region of interest" description="Disordered" evidence="6">
    <location>
        <begin position="151"/>
        <end position="180"/>
    </location>
</feature>
<evidence type="ECO:0000256" key="4">
    <source>
        <dbReference type="ARBA" id="ARBA00022801"/>
    </source>
</evidence>
<feature type="compositionally biased region" description="Basic and acidic residues" evidence="6">
    <location>
        <begin position="153"/>
        <end position="167"/>
    </location>
</feature>
<dbReference type="PANTHER" id="PTHR33317:SF4">
    <property type="entry name" value="POLYNUCLEOTIDYL TRANSFERASE, RIBONUCLEASE H-LIKE SUPERFAMILY PROTEIN"/>
    <property type="match status" value="1"/>
</dbReference>
<dbReference type="Proteomes" id="UP000192634">
    <property type="component" value="Unassembled WGS sequence"/>
</dbReference>
<sequence>MPEKGTAERTPRRGVRIGVDVGEARVGVAMSDPHGLLATPVETVARDLEHATDIDRVVQIVSEAQALEVVVGLPRSLDGSEGPAADKARSWARSLGQALSEAPIGNTPIRLVDERLTTVDAHRGLRESGVAGRRHRDVVDQAAAVLILQTALDTERATGRPPGERVGRPRRRTPRKGKKA</sequence>